<feature type="region of interest" description="Disordered" evidence="4">
    <location>
        <begin position="458"/>
        <end position="477"/>
    </location>
</feature>
<dbReference type="PANTHER" id="PTHR46591">
    <property type="entry name" value="ZINC FINGER FYVE DOMAIN-CONTAINING PROTEIN 26"/>
    <property type="match status" value="1"/>
</dbReference>
<dbReference type="InterPro" id="IPR028730">
    <property type="entry name" value="ZFYVE26"/>
</dbReference>
<dbReference type="GO" id="GO:0030496">
    <property type="term" value="C:midbody"/>
    <property type="evidence" value="ECO:0007669"/>
    <property type="project" value="TreeGrafter"/>
</dbReference>
<protein>
    <submittedName>
        <fullName evidence="6">Zinc finger FYVE domain-containing protein 26</fullName>
    </submittedName>
</protein>
<dbReference type="GO" id="GO:0003700">
    <property type="term" value="F:DNA-binding transcription factor activity"/>
    <property type="evidence" value="ECO:0007669"/>
    <property type="project" value="InterPro"/>
</dbReference>
<dbReference type="Pfam" id="PF03131">
    <property type="entry name" value="bZIP_Maf"/>
    <property type="match status" value="1"/>
</dbReference>
<dbReference type="InterPro" id="IPR004826">
    <property type="entry name" value="bZIP_Maf"/>
</dbReference>
<dbReference type="GO" id="GO:0000281">
    <property type="term" value="P:mitotic cytokinesis"/>
    <property type="evidence" value="ECO:0007669"/>
    <property type="project" value="InterPro"/>
</dbReference>
<dbReference type="InterPro" id="IPR004827">
    <property type="entry name" value="bZIP"/>
</dbReference>
<dbReference type="GO" id="GO:0003677">
    <property type="term" value="F:DNA binding"/>
    <property type="evidence" value="ECO:0007669"/>
    <property type="project" value="UniProtKB-KW"/>
</dbReference>
<dbReference type="GO" id="GO:0000724">
    <property type="term" value="P:double-strand break repair via homologous recombination"/>
    <property type="evidence" value="ECO:0007669"/>
    <property type="project" value="InterPro"/>
</dbReference>
<dbReference type="InterPro" id="IPR046347">
    <property type="entry name" value="bZIP_sf"/>
</dbReference>
<keyword evidence="3" id="KW-0804">Transcription</keyword>
<dbReference type="PROSITE" id="PS50217">
    <property type="entry name" value="BZIP"/>
    <property type="match status" value="1"/>
</dbReference>
<evidence type="ECO:0000259" key="5">
    <source>
        <dbReference type="PROSITE" id="PS50217"/>
    </source>
</evidence>
<reference evidence="6 7" key="1">
    <citation type="journal article" date="2023" name="BMC Biol.">
        <title>The compact genome of the sponge Oopsacas minuta (Hexactinellida) is lacking key metazoan core genes.</title>
        <authorList>
            <person name="Santini S."/>
            <person name="Schenkelaars Q."/>
            <person name="Jourda C."/>
            <person name="Duchesne M."/>
            <person name="Belahbib H."/>
            <person name="Rocher C."/>
            <person name="Selva M."/>
            <person name="Riesgo A."/>
            <person name="Vervoort M."/>
            <person name="Leys S.P."/>
            <person name="Kodjabachian L."/>
            <person name="Le Bivic A."/>
            <person name="Borchiellini C."/>
            <person name="Claverie J.M."/>
            <person name="Renard E."/>
        </authorList>
    </citation>
    <scope>NUCLEOTIDE SEQUENCE [LARGE SCALE GENOMIC DNA]</scope>
    <source>
        <strain evidence="6">SPO-2</strain>
    </source>
</reference>
<gene>
    <name evidence="6" type="ORF">LOD99_14876</name>
</gene>
<evidence type="ECO:0000256" key="3">
    <source>
        <dbReference type="ARBA" id="ARBA00023163"/>
    </source>
</evidence>
<evidence type="ECO:0000256" key="2">
    <source>
        <dbReference type="ARBA" id="ARBA00023125"/>
    </source>
</evidence>
<dbReference type="GO" id="GO:0005765">
    <property type="term" value="C:lysosomal membrane"/>
    <property type="evidence" value="ECO:0007669"/>
    <property type="project" value="TreeGrafter"/>
</dbReference>
<proteinExistence type="predicted"/>
<dbReference type="GO" id="GO:0032465">
    <property type="term" value="P:regulation of cytokinesis"/>
    <property type="evidence" value="ECO:0007669"/>
    <property type="project" value="TreeGrafter"/>
</dbReference>
<evidence type="ECO:0000313" key="6">
    <source>
        <dbReference type="EMBL" id="KAI6659202.1"/>
    </source>
</evidence>
<organism evidence="6 7">
    <name type="scientific">Oopsacas minuta</name>
    <dbReference type="NCBI Taxonomy" id="111878"/>
    <lineage>
        <taxon>Eukaryota</taxon>
        <taxon>Metazoa</taxon>
        <taxon>Porifera</taxon>
        <taxon>Hexactinellida</taxon>
        <taxon>Hexasterophora</taxon>
        <taxon>Lyssacinosida</taxon>
        <taxon>Leucopsacidae</taxon>
        <taxon>Oopsacas</taxon>
    </lineage>
</organism>
<dbReference type="SUPFAM" id="SSF57959">
    <property type="entry name" value="Leucine zipper domain"/>
    <property type="match status" value="1"/>
</dbReference>
<dbReference type="EMBL" id="JAKMXF010000066">
    <property type="protein sequence ID" value="KAI6659202.1"/>
    <property type="molecule type" value="Genomic_DNA"/>
</dbReference>
<name>A0AAV7KDE9_9METZ</name>
<dbReference type="GO" id="GO:0005813">
    <property type="term" value="C:centrosome"/>
    <property type="evidence" value="ECO:0007669"/>
    <property type="project" value="TreeGrafter"/>
</dbReference>
<dbReference type="AlphaFoldDB" id="A0AAV7KDE9"/>
<sequence>MDLLRCESKQYPLRLLYAFFNYVSLGQWQLARVCIRRLNEELDDGALILDEGKHVEVHNLLRTIVIYPHVIWRYSASIPSPYHLSWLCLTEYKLMVDVSERNIPTQFGELVELYLLLYTVEFELKIQNVWKEQVIAYYSNYIGSLNSPSTPLTHVETINEEVLSYLATILKSNRTIGDCIIQQLIVPDIPLYADNNVKLLGIYVSCIEGSVISLKETDLEDRNVVLETIYGILGVFDPPSVYQSKLRVGNLFLKLLQAEEFGLKRELTYNSIIGRNTPDLIRVFSEVEALQFESQYKEFDFLFKNSLLVEKRDLKWNNIFLHAFYHKTHALEDVLHRYFQFPEGLFKISPVSIYMNDSFQNNNNKQTNKQIKRINIFVKMCSIKIQVAYPILVDNCLELSQTYEFLTLIDRNRVKDVTITQFDKIIYSHCFNDNERAYIREERRKCVNRRAAGVSRRRRKTEDSTLTSDLGKLESEKSSLSEERMRLISEIESYKSMLEQGEIENTQFDAFDAFFGDIFNF</sequence>
<keyword evidence="1" id="KW-0805">Transcription regulation</keyword>
<dbReference type="Gene3D" id="1.20.5.170">
    <property type="match status" value="1"/>
</dbReference>
<dbReference type="GO" id="GO:0032266">
    <property type="term" value="F:phosphatidylinositol-3-phosphate binding"/>
    <property type="evidence" value="ECO:0007669"/>
    <property type="project" value="InterPro"/>
</dbReference>
<dbReference type="Proteomes" id="UP001165289">
    <property type="component" value="Unassembled WGS sequence"/>
</dbReference>
<evidence type="ECO:0000256" key="4">
    <source>
        <dbReference type="SAM" id="MobiDB-lite"/>
    </source>
</evidence>
<evidence type="ECO:0000256" key="1">
    <source>
        <dbReference type="ARBA" id="ARBA00023015"/>
    </source>
</evidence>
<comment type="caution">
    <text evidence="6">The sequence shown here is derived from an EMBL/GenBank/DDBJ whole genome shotgun (WGS) entry which is preliminary data.</text>
</comment>
<dbReference type="PANTHER" id="PTHR46591:SF1">
    <property type="entry name" value="ZINC FINGER FYVE DOMAIN-CONTAINING PROTEIN 26"/>
    <property type="match status" value="1"/>
</dbReference>
<keyword evidence="2" id="KW-0238">DNA-binding</keyword>
<accession>A0AAV7KDE9</accession>
<keyword evidence="7" id="KW-1185">Reference proteome</keyword>
<feature type="domain" description="BZIP" evidence="5">
    <location>
        <begin position="438"/>
        <end position="501"/>
    </location>
</feature>
<evidence type="ECO:0000313" key="7">
    <source>
        <dbReference type="Proteomes" id="UP001165289"/>
    </source>
</evidence>